<comment type="similarity">
    <text evidence="1">Belongs to the short-chain dehydrogenases/reductases (SDR) family.</text>
</comment>
<dbReference type="GeneID" id="30030707"/>
<proteinExistence type="inferred from homology"/>
<keyword evidence="3" id="KW-0560">Oxidoreductase</keyword>
<dbReference type="STRING" id="869754.A0A1A0H868"/>
<dbReference type="Pfam" id="PF00106">
    <property type="entry name" value="adh_short"/>
    <property type="match status" value="1"/>
</dbReference>
<dbReference type="SUPFAM" id="SSF51735">
    <property type="entry name" value="NAD(P)-binding Rossmann-fold domains"/>
    <property type="match status" value="1"/>
</dbReference>
<dbReference type="Gene3D" id="3.40.50.720">
    <property type="entry name" value="NAD(P)-binding Rossmann-like Domain"/>
    <property type="match status" value="1"/>
</dbReference>
<dbReference type="Proteomes" id="UP000092555">
    <property type="component" value="Unassembled WGS sequence"/>
</dbReference>
<evidence type="ECO:0000256" key="1">
    <source>
        <dbReference type="ARBA" id="ARBA00006484"/>
    </source>
</evidence>
<dbReference type="InterPro" id="IPR002347">
    <property type="entry name" value="SDR_fam"/>
</dbReference>
<evidence type="ECO:0000256" key="2">
    <source>
        <dbReference type="ARBA" id="ARBA00022857"/>
    </source>
</evidence>
<dbReference type="EMBL" id="LXTC01000004">
    <property type="protein sequence ID" value="OBA20216.1"/>
    <property type="molecule type" value="Genomic_DNA"/>
</dbReference>
<dbReference type="RefSeq" id="XP_018710738.1">
    <property type="nucleotide sequence ID" value="XM_018857731.1"/>
</dbReference>
<reference evidence="4 5" key="1">
    <citation type="submission" date="2016-05" db="EMBL/GenBank/DDBJ databases">
        <title>Comparative genomics of biotechnologically important yeasts.</title>
        <authorList>
            <consortium name="DOE Joint Genome Institute"/>
            <person name="Riley R."/>
            <person name="Haridas S."/>
            <person name="Wolfe K.H."/>
            <person name="Lopes M.R."/>
            <person name="Hittinger C.T."/>
            <person name="Goker M."/>
            <person name="Salamov A."/>
            <person name="Wisecaver J."/>
            <person name="Long T.M."/>
            <person name="Aerts A.L."/>
            <person name="Barry K."/>
            <person name="Choi C."/>
            <person name="Clum A."/>
            <person name="Coughlan A.Y."/>
            <person name="Deshpande S."/>
            <person name="Douglass A.P."/>
            <person name="Hanson S.J."/>
            <person name="Klenk H.-P."/>
            <person name="LaButti K."/>
            <person name="Lapidus A."/>
            <person name="Lindquist E."/>
            <person name="Lipzen A."/>
            <person name="Meier-kolthoff J.P."/>
            <person name="Ohm R.A."/>
            <person name="Otillar R.P."/>
            <person name="Pangilinan J."/>
            <person name="Peng Y."/>
            <person name="Rokas A."/>
            <person name="Rosa C.A."/>
            <person name="Scheuner C."/>
            <person name="Sibirny A.A."/>
            <person name="Slot J.C."/>
            <person name="Stielow J.B."/>
            <person name="Sun H."/>
            <person name="Kurtzman C.P."/>
            <person name="Blackwell M."/>
            <person name="Grigoriev I.V."/>
            <person name="Jeffries T.W."/>
        </authorList>
    </citation>
    <scope>NUCLEOTIDE SEQUENCE [LARGE SCALE GENOMIC DNA]</scope>
    <source>
        <strain evidence="4 5">NRRL YB-4993</strain>
    </source>
</reference>
<dbReference type="AlphaFoldDB" id="A0A1A0H868"/>
<dbReference type="InterPro" id="IPR020904">
    <property type="entry name" value="Sc_DH/Rdtase_CS"/>
</dbReference>
<dbReference type="PANTHER" id="PTHR24320">
    <property type="entry name" value="RETINOL DEHYDROGENASE"/>
    <property type="match status" value="1"/>
</dbReference>
<comment type="caution">
    <text evidence="4">The sequence shown here is derived from an EMBL/GenBank/DDBJ whole genome shotgun (WGS) entry which is preliminary data.</text>
</comment>
<evidence type="ECO:0000313" key="4">
    <source>
        <dbReference type="EMBL" id="OBA20216.1"/>
    </source>
</evidence>
<dbReference type="PANTHER" id="PTHR24320:SF282">
    <property type="entry name" value="WW DOMAIN-CONTAINING OXIDOREDUCTASE"/>
    <property type="match status" value="1"/>
</dbReference>
<dbReference type="OrthoDB" id="191139at2759"/>
<dbReference type="GO" id="GO:0016491">
    <property type="term" value="F:oxidoreductase activity"/>
    <property type="evidence" value="ECO:0007669"/>
    <property type="project" value="UniProtKB-KW"/>
</dbReference>
<protein>
    <submittedName>
        <fullName evidence="4">NAD(P)-binding protein</fullName>
    </submittedName>
</protein>
<dbReference type="InterPro" id="IPR036291">
    <property type="entry name" value="NAD(P)-bd_dom_sf"/>
</dbReference>
<name>A0A1A0H868_9ASCO</name>
<gene>
    <name evidence="4" type="ORF">METBIDRAFT_43992</name>
</gene>
<sequence length="336" mass="37504">MVLNANFYKPESAPYFNPAEERKTAIVTGGNSGIGWYTVLHLYLHGYIVYMAGRNAEKVAHAVNEIHTEAVSRFGAYTEEEQKRKPLGELHSLHLDCCDLKSVEICAEEFLTKESHLDLLINNAGLMAVPFEMTKDGYEIQYQVNLVAPILFTEKLLPALEKTTTQASVPRVITLSSMGHNMSIKYWDPANPINKFPSALYSWVRYGNAKRGAIEYMRKFAQVHPEILAFSVHPGVITDTRLYDWWTSMPTLGPLFKLGFQGCGKVIGVSCEEGALATLRAALDPNLSAQESGSYFVTGGVIEAPSKVAQKQENIDTTWSYNIRLLTEKGFLKEKV</sequence>
<dbReference type="PRINTS" id="PR00081">
    <property type="entry name" value="GDHRDH"/>
</dbReference>
<accession>A0A1A0H868</accession>
<organism evidence="4 5">
    <name type="scientific">Metschnikowia bicuspidata var. bicuspidata NRRL YB-4993</name>
    <dbReference type="NCBI Taxonomy" id="869754"/>
    <lineage>
        <taxon>Eukaryota</taxon>
        <taxon>Fungi</taxon>
        <taxon>Dikarya</taxon>
        <taxon>Ascomycota</taxon>
        <taxon>Saccharomycotina</taxon>
        <taxon>Pichiomycetes</taxon>
        <taxon>Metschnikowiaceae</taxon>
        <taxon>Metschnikowia</taxon>
    </lineage>
</organism>
<dbReference type="PROSITE" id="PS00061">
    <property type="entry name" value="ADH_SHORT"/>
    <property type="match status" value="1"/>
</dbReference>
<evidence type="ECO:0000313" key="5">
    <source>
        <dbReference type="Proteomes" id="UP000092555"/>
    </source>
</evidence>
<evidence type="ECO:0000256" key="3">
    <source>
        <dbReference type="ARBA" id="ARBA00023002"/>
    </source>
</evidence>
<keyword evidence="2" id="KW-0521">NADP</keyword>
<keyword evidence="5" id="KW-1185">Reference proteome</keyword>